<gene>
    <name evidence="2" type="ORF">LL038_22190</name>
</gene>
<reference evidence="2" key="1">
    <citation type="submission" date="2021-11" db="EMBL/GenBank/DDBJ databases">
        <title>Clostridia strains as spoilage organisms.</title>
        <authorList>
            <person name="Wambui J."/>
            <person name="Stevens M.J.A."/>
            <person name="Stephan R."/>
        </authorList>
    </citation>
    <scope>NUCLEOTIDE SEQUENCE</scope>
    <source>
        <strain evidence="2">CF009</strain>
    </source>
</reference>
<keyword evidence="1" id="KW-1133">Transmembrane helix</keyword>
<evidence type="ECO:0000313" key="3">
    <source>
        <dbReference type="Proteomes" id="UP001164733"/>
    </source>
</evidence>
<dbReference type="AlphaFoldDB" id="A0AA47I633"/>
<feature type="transmembrane region" description="Helical" evidence="1">
    <location>
        <begin position="57"/>
        <end position="78"/>
    </location>
</feature>
<sequence length="484" mass="52958">MEINENSIEKSLCNDAAKIVIDEEFKSDLKNKIMFADKYNNITKQPKHKSNFMKNRYFKIASGFVICVFVSGSIFKAIDIQNKNMFTRSKGITNSATPAISPKGSLEDSSKQASGLKILDDMINNNYKNKQLAVIKGNAGSVSDIPGGNNVKKAINNLLAENVISNNAITGVVNHDNSDAQINQSQVTDVKPVIPETVIPEIVTKPTIEVPSAPLVALTTYDPRYSIDATKLASVKDDGIYIKDLKSSNEKMLIAYSDKTQVVNKPNFTPSGQIIYYKANKVALENGAIYLSSENGKVSTKIADGKNPMVSKNGKKLLYESKGQIFIQNLKDNTSSYVANGKYPAFSNDDNLISYVKEGIETSPDISPDISNVKTASFAKLATFSRMTSFAKVTSTEKTISTLCVYNILADKSYSITDNGSIADSSTESWSGAIRNVEDTSGLDATSQYSYCESIWSLDNKEVHVIKVDNETGDRVVTNFKLDN</sequence>
<dbReference type="EMBL" id="CP086239">
    <property type="protein sequence ID" value="WAG60218.1"/>
    <property type="molecule type" value="Genomic_DNA"/>
</dbReference>
<dbReference type="Proteomes" id="UP001164733">
    <property type="component" value="Chromosome"/>
</dbReference>
<keyword evidence="1" id="KW-0472">Membrane</keyword>
<name>A0AA47I633_9CLOT</name>
<accession>A0AA47I633</accession>
<protein>
    <submittedName>
        <fullName evidence="2">Uncharacterized protein</fullName>
    </submittedName>
</protein>
<dbReference type="RefSeq" id="WP_216120810.1">
    <property type="nucleotide sequence ID" value="NZ_CP086239.1"/>
</dbReference>
<evidence type="ECO:0000256" key="1">
    <source>
        <dbReference type="SAM" id="Phobius"/>
    </source>
</evidence>
<keyword evidence="1" id="KW-0812">Transmembrane</keyword>
<proteinExistence type="predicted"/>
<evidence type="ECO:0000313" key="2">
    <source>
        <dbReference type="EMBL" id="WAG60218.1"/>
    </source>
</evidence>
<organism evidence="2 3">
    <name type="scientific">Clostridium estertheticum</name>
    <dbReference type="NCBI Taxonomy" id="238834"/>
    <lineage>
        <taxon>Bacteria</taxon>
        <taxon>Bacillati</taxon>
        <taxon>Bacillota</taxon>
        <taxon>Clostridia</taxon>
        <taxon>Eubacteriales</taxon>
        <taxon>Clostridiaceae</taxon>
        <taxon>Clostridium</taxon>
    </lineage>
</organism>